<dbReference type="EMBL" id="RXIC02000021">
    <property type="protein sequence ID" value="KAB1219731.1"/>
    <property type="molecule type" value="Genomic_DNA"/>
</dbReference>
<keyword evidence="3" id="KW-1185">Reference proteome</keyword>
<evidence type="ECO:0000256" key="1">
    <source>
        <dbReference type="SAM" id="MobiDB-lite"/>
    </source>
</evidence>
<feature type="region of interest" description="Disordered" evidence="1">
    <location>
        <begin position="15"/>
        <end position="52"/>
    </location>
</feature>
<evidence type="ECO:0000313" key="2">
    <source>
        <dbReference type="EMBL" id="KAB1219731.1"/>
    </source>
</evidence>
<reference evidence="2 3" key="1">
    <citation type="journal article" date="2019" name="Plant Biotechnol. J.">
        <title>The red bayberry genome and genetic basis of sex determination.</title>
        <authorList>
            <person name="Jia H.M."/>
            <person name="Jia H.J."/>
            <person name="Cai Q.L."/>
            <person name="Wang Y."/>
            <person name="Zhao H.B."/>
            <person name="Yang W.F."/>
            <person name="Wang G.Y."/>
            <person name="Li Y.H."/>
            <person name="Zhan D.L."/>
            <person name="Shen Y.T."/>
            <person name="Niu Q.F."/>
            <person name="Chang L."/>
            <person name="Qiu J."/>
            <person name="Zhao L."/>
            <person name="Xie H.B."/>
            <person name="Fu W.Y."/>
            <person name="Jin J."/>
            <person name="Li X.W."/>
            <person name="Jiao Y."/>
            <person name="Zhou C.C."/>
            <person name="Tu T."/>
            <person name="Chai C.Y."/>
            <person name="Gao J.L."/>
            <person name="Fan L.J."/>
            <person name="van de Weg E."/>
            <person name="Wang J.Y."/>
            <person name="Gao Z.S."/>
        </authorList>
    </citation>
    <scope>NUCLEOTIDE SEQUENCE [LARGE SCALE GENOMIC DNA]</scope>
    <source>
        <tissue evidence="2">Leaves</tissue>
    </source>
</reference>
<accession>A0A6A1W3E5</accession>
<comment type="caution">
    <text evidence="2">The sequence shown here is derived from an EMBL/GenBank/DDBJ whole genome shotgun (WGS) entry which is preliminary data.</text>
</comment>
<dbReference type="AlphaFoldDB" id="A0A6A1W3E5"/>
<name>A0A6A1W3E5_9ROSI</name>
<gene>
    <name evidence="2" type="ORF">CJ030_MR3G019184</name>
</gene>
<protein>
    <submittedName>
        <fullName evidence="2">Uncharacterized protein</fullName>
    </submittedName>
</protein>
<organism evidence="2 3">
    <name type="scientific">Morella rubra</name>
    <name type="common">Chinese bayberry</name>
    <dbReference type="NCBI Taxonomy" id="262757"/>
    <lineage>
        <taxon>Eukaryota</taxon>
        <taxon>Viridiplantae</taxon>
        <taxon>Streptophyta</taxon>
        <taxon>Embryophyta</taxon>
        <taxon>Tracheophyta</taxon>
        <taxon>Spermatophyta</taxon>
        <taxon>Magnoliopsida</taxon>
        <taxon>eudicotyledons</taxon>
        <taxon>Gunneridae</taxon>
        <taxon>Pentapetalae</taxon>
        <taxon>rosids</taxon>
        <taxon>fabids</taxon>
        <taxon>Fagales</taxon>
        <taxon>Myricaceae</taxon>
        <taxon>Morella</taxon>
    </lineage>
</organism>
<proteinExistence type="predicted"/>
<dbReference type="Proteomes" id="UP000516437">
    <property type="component" value="Chromosome 3"/>
</dbReference>
<evidence type="ECO:0000313" key="3">
    <source>
        <dbReference type="Proteomes" id="UP000516437"/>
    </source>
</evidence>
<sequence>MALSGSDVLLALQRASAQKTEISRNKKTKKKKAVSSSSVGAQREEEEDGGLQ</sequence>